<feature type="region of interest" description="Disordered" evidence="1">
    <location>
        <begin position="234"/>
        <end position="279"/>
    </location>
</feature>
<feature type="compositionally biased region" description="Polar residues" evidence="1">
    <location>
        <begin position="234"/>
        <end position="276"/>
    </location>
</feature>
<evidence type="ECO:0000259" key="2">
    <source>
        <dbReference type="PROSITE" id="PS50104"/>
    </source>
</evidence>
<dbReference type="Proteomes" id="UP001195483">
    <property type="component" value="Unassembled WGS sequence"/>
</dbReference>
<organism evidence="3 4">
    <name type="scientific">Potamilus streckersoni</name>
    <dbReference type="NCBI Taxonomy" id="2493646"/>
    <lineage>
        <taxon>Eukaryota</taxon>
        <taxon>Metazoa</taxon>
        <taxon>Spiralia</taxon>
        <taxon>Lophotrochozoa</taxon>
        <taxon>Mollusca</taxon>
        <taxon>Bivalvia</taxon>
        <taxon>Autobranchia</taxon>
        <taxon>Heteroconchia</taxon>
        <taxon>Palaeoheterodonta</taxon>
        <taxon>Unionida</taxon>
        <taxon>Unionoidea</taxon>
        <taxon>Unionidae</taxon>
        <taxon>Ambleminae</taxon>
        <taxon>Lampsilini</taxon>
        <taxon>Potamilus</taxon>
    </lineage>
</organism>
<dbReference type="SUPFAM" id="SSF52200">
    <property type="entry name" value="Toll/Interleukin receptor TIR domain"/>
    <property type="match status" value="1"/>
</dbReference>
<dbReference type="PROSITE" id="PS50104">
    <property type="entry name" value="TIR"/>
    <property type="match status" value="1"/>
</dbReference>
<accession>A0AAE0SQZ4</accession>
<evidence type="ECO:0000313" key="4">
    <source>
        <dbReference type="Proteomes" id="UP001195483"/>
    </source>
</evidence>
<feature type="compositionally biased region" description="Low complexity" evidence="1">
    <location>
        <begin position="586"/>
        <end position="599"/>
    </location>
</feature>
<gene>
    <name evidence="3" type="ORF">CHS0354_010451</name>
</gene>
<dbReference type="InterPro" id="IPR035897">
    <property type="entry name" value="Toll_tir_struct_dom_sf"/>
</dbReference>
<keyword evidence="4" id="KW-1185">Reference proteome</keyword>
<dbReference type="AlphaFoldDB" id="A0AAE0SQZ4"/>
<feature type="compositionally biased region" description="Polar residues" evidence="1">
    <location>
        <begin position="634"/>
        <end position="647"/>
    </location>
</feature>
<protein>
    <recommendedName>
        <fullName evidence="2">TIR domain-containing protein</fullName>
    </recommendedName>
</protein>
<evidence type="ECO:0000313" key="3">
    <source>
        <dbReference type="EMBL" id="KAK3596571.1"/>
    </source>
</evidence>
<reference evidence="3" key="2">
    <citation type="journal article" date="2021" name="Genome Biol. Evol.">
        <title>Developing a high-quality reference genome for a parasitic bivalve with doubly uniparental inheritance (Bivalvia: Unionida).</title>
        <authorList>
            <person name="Smith C.H."/>
        </authorList>
    </citation>
    <scope>NUCLEOTIDE SEQUENCE</scope>
    <source>
        <strain evidence="3">CHS0354</strain>
        <tissue evidence="3">Mantle</tissue>
    </source>
</reference>
<proteinExistence type="predicted"/>
<dbReference type="Gene3D" id="3.40.50.10140">
    <property type="entry name" value="Toll/interleukin-1 receptor homology (TIR) domain"/>
    <property type="match status" value="1"/>
</dbReference>
<reference evidence="3" key="1">
    <citation type="journal article" date="2021" name="Genome Biol. Evol.">
        <title>A High-Quality Reference Genome for a Parasitic Bivalve with Doubly Uniparental Inheritance (Bivalvia: Unionida).</title>
        <authorList>
            <person name="Smith C.H."/>
        </authorList>
    </citation>
    <scope>NUCLEOTIDE SEQUENCE</scope>
    <source>
        <strain evidence="3">CHS0354</strain>
    </source>
</reference>
<feature type="compositionally biased region" description="Polar residues" evidence="1">
    <location>
        <begin position="607"/>
        <end position="626"/>
    </location>
</feature>
<feature type="region of interest" description="Disordered" evidence="1">
    <location>
        <begin position="558"/>
        <end position="648"/>
    </location>
</feature>
<dbReference type="InterPro" id="IPR000157">
    <property type="entry name" value="TIR_dom"/>
</dbReference>
<sequence length="723" mass="81127">MYHFNVIYNHARSKYSATPDTELSLRFVEFLVGKLNGWGYNQFYYYDEHALPGRNVFEELFRVVNGSEWSFVILTKEFSSNCWVKYCQMAAFKNLIDKTKRDKLIPITVGDVKLPVELEVNDVLSFDDDQTTWNQNHTKQLNRLQRVLDEKISVAATAEVVPVQEHGDGRVRSERDHIITQTQPSVEESLSSCNPNSHIEVDGFDNIDGTTHHPDADDGIGEMEQNAAINPARTSNHYYPQSIPSYSPTTDTPTNIQGEQRQTGTVVKPSVTQSNRDQWENTHDRALPASTSTITSNSILKYEQANVCTPSELEQPHNLPISSVSRPVVTMSTNASLNSERVSPEDSASQLRTTLCQLGQTEYKANTQSSSEPSIQVSSLTTEYGLAMVESGPTIKIQQIDNSHRSGTPLKFPEGQSSLQSDVDVMIRQDSVDGLIEEEIVSRQCGGTMTAACSPRPELSHDKTEQNKDVNRLPYEGVYPEQRMKELKFDHEGQHVDYLSLSEDQDITLDQERSNLQQVNIRLTSRSKITNEHMRPEELLNDFNQRLFEMEGSTLHIDSLMNTGNDEPGELTAPKHITSSSDAGYISADNISNNSISSSHHGRNNCEVHTNNSDGMDVKPNSSASDSKQHLRNSKYSGDVQSGNNQMDVVDPMNKERLFSFSARGKESNPEQVIGNKNKDEEVPVRGEMPRPVGSEAVPDLPTLTDLRKKREKLLKYVEVKSR</sequence>
<dbReference type="EMBL" id="JAEAOA010000654">
    <property type="protein sequence ID" value="KAK3596571.1"/>
    <property type="molecule type" value="Genomic_DNA"/>
</dbReference>
<reference evidence="3" key="3">
    <citation type="submission" date="2023-05" db="EMBL/GenBank/DDBJ databases">
        <authorList>
            <person name="Smith C.H."/>
        </authorList>
    </citation>
    <scope>NUCLEOTIDE SEQUENCE</scope>
    <source>
        <strain evidence="3">CHS0354</strain>
        <tissue evidence="3">Mantle</tissue>
    </source>
</reference>
<feature type="region of interest" description="Disordered" evidence="1">
    <location>
        <begin position="663"/>
        <end position="700"/>
    </location>
</feature>
<feature type="domain" description="TIR" evidence="2">
    <location>
        <begin position="1"/>
        <end position="152"/>
    </location>
</feature>
<evidence type="ECO:0000256" key="1">
    <source>
        <dbReference type="SAM" id="MobiDB-lite"/>
    </source>
</evidence>
<name>A0AAE0SQZ4_9BIVA</name>
<comment type="caution">
    <text evidence="3">The sequence shown here is derived from an EMBL/GenBank/DDBJ whole genome shotgun (WGS) entry which is preliminary data.</text>
</comment>
<dbReference type="GO" id="GO:0007165">
    <property type="term" value="P:signal transduction"/>
    <property type="evidence" value="ECO:0007669"/>
    <property type="project" value="InterPro"/>
</dbReference>
<feature type="compositionally biased region" description="Basic and acidic residues" evidence="1">
    <location>
        <begin position="677"/>
        <end position="689"/>
    </location>
</feature>